<evidence type="ECO:0000256" key="1">
    <source>
        <dbReference type="ARBA" id="ARBA00022801"/>
    </source>
</evidence>
<feature type="region of interest" description="Disordered" evidence="2">
    <location>
        <begin position="40"/>
        <end position="65"/>
    </location>
</feature>
<name>A0ABN5H065_9FIRM</name>
<dbReference type="CDD" id="cd05828">
    <property type="entry name" value="Sortase_D_1"/>
    <property type="match status" value="1"/>
</dbReference>
<accession>A0ABN5H065</accession>
<gene>
    <name evidence="3" type="ORF">BXT84_09270</name>
</gene>
<reference evidence="3 4" key="1">
    <citation type="journal article" date="2019" name="Sci. Rep.">
        <title>Sulfobacillus thermotolerans: new insights into resistance and metabolic capacities of acidophilic chemolithotrophs.</title>
        <authorList>
            <person name="Panyushkina A.E."/>
            <person name="Babenko V.V."/>
            <person name="Nikitina A.S."/>
            <person name="Selezneva O.V."/>
            <person name="Tsaplina I.A."/>
            <person name="Letarova M.A."/>
            <person name="Kostryukova E.S."/>
            <person name="Letarov A.V."/>
        </authorList>
    </citation>
    <scope>NUCLEOTIDE SEQUENCE [LARGE SCALE GENOMIC DNA]</scope>
    <source>
        <strain evidence="3 4">Kr1</strain>
    </source>
</reference>
<organism evidence="3 4">
    <name type="scientific">Sulfobacillus thermotolerans</name>
    <dbReference type="NCBI Taxonomy" id="338644"/>
    <lineage>
        <taxon>Bacteria</taxon>
        <taxon>Bacillati</taxon>
        <taxon>Bacillota</taxon>
        <taxon>Clostridia</taxon>
        <taxon>Eubacteriales</taxon>
        <taxon>Clostridiales Family XVII. Incertae Sedis</taxon>
        <taxon>Sulfobacillus</taxon>
    </lineage>
</organism>
<evidence type="ECO:0000256" key="2">
    <source>
        <dbReference type="SAM" id="MobiDB-lite"/>
    </source>
</evidence>
<sequence>MRRTFAISLAALGLGMLAIPLWIGPAVQWTSQFAAPLPTVKPSRTIQPSQSLSPEPQSLQAAPLQDNPKLGQRCATLWIPSLHLKVPIVQGTAYGELLLAAGHYPGSVMPGQLGTSVIAAHNATYFRHLNQLRPGNRLIVTTSQGTFWFDVTGHEIVSDTAGLPVSPASTLDLEACDPLNALYLTPNRYIVESRLVRSVLTDHATPRVLMPPASPYHAMIPSFVTDHYSLSLQDNSLPMGTLRYQDAGTAADFTYQQSVLPLQAATEAVNLWLAFKDASQVDNSSAMQALWTHAVGNPYVNAKAIAFPGTLSLLFRLNASGQPLAITLRDPFVRINNQLFSVTMDTKFTGHTLFIRQVHFERLMSSGGAS</sequence>
<evidence type="ECO:0000313" key="3">
    <source>
        <dbReference type="EMBL" id="AUW94120.1"/>
    </source>
</evidence>
<dbReference type="SUPFAM" id="SSF63817">
    <property type="entry name" value="Sortase"/>
    <property type="match status" value="1"/>
</dbReference>
<dbReference type="InterPro" id="IPR041999">
    <property type="entry name" value="Sortase_D_1"/>
</dbReference>
<evidence type="ECO:0008006" key="5">
    <source>
        <dbReference type="Google" id="ProtNLM"/>
    </source>
</evidence>
<dbReference type="Proteomes" id="UP000325292">
    <property type="component" value="Chromosome"/>
</dbReference>
<dbReference type="NCBIfam" id="TIGR01076">
    <property type="entry name" value="sortase_fam"/>
    <property type="match status" value="1"/>
</dbReference>
<protein>
    <recommendedName>
        <fullName evidence="5">Sortase</fullName>
    </recommendedName>
</protein>
<keyword evidence="1" id="KW-0378">Hydrolase</keyword>
<evidence type="ECO:0000313" key="4">
    <source>
        <dbReference type="Proteomes" id="UP000325292"/>
    </source>
</evidence>
<proteinExistence type="predicted"/>
<dbReference type="InterPro" id="IPR023365">
    <property type="entry name" value="Sortase_dom-sf"/>
</dbReference>
<dbReference type="Pfam" id="PF04203">
    <property type="entry name" value="Sortase"/>
    <property type="match status" value="1"/>
</dbReference>
<dbReference type="InterPro" id="IPR005754">
    <property type="entry name" value="Sortase"/>
</dbReference>
<dbReference type="EMBL" id="CP019454">
    <property type="protein sequence ID" value="AUW94120.1"/>
    <property type="molecule type" value="Genomic_DNA"/>
</dbReference>
<keyword evidence="4" id="KW-1185">Reference proteome</keyword>
<feature type="compositionally biased region" description="Low complexity" evidence="2">
    <location>
        <begin position="47"/>
        <end position="60"/>
    </location>
</feature>
<dbReference type="Gene3D" id="2.40.260.10">
    <property type="entry name" value="Sortase"/>
    <property type="match status" value="1"/>
</dbReference>